<dbReference type="OrthoDB" id="786951at2759"/>
<feature type="non-terminal residue" evidence="3">
    <location>
        <position position="354"/>
    </location>
</feature>
<feature type="compositionally biased region" description="Basic and acidic residues" evidence="1">
    <location>
        <begin position="101"/>
        <end position="122"/>
    </location>
</feature>
<keyword evidence="4" id="KW-1185">Reference proteome</keyword>
<dbReference type="GO" id="GO:0003676">
    <property type="term" value="F:nucleic acid binding"/>
    <property type="evidence" value="ECO:0007669"/>
    <property type="project" value="InterPro"/>
</dbReference>
<gene>
    <name evidence="3" type="ORF">EW146_g3217</name>
</gene>
<feature type="domain" description="G-patch" evidence="2">
    <location>
        <begin position="80"/>
        <end position="158"/>
    </location>
</feature>
<evidence type="ECO:0000259" key="2">
    <source>
        <dbReference type="PROSITE" id="PS50174"/>
    </source>
</evidence>
<feature type="compositionally biased region" description="Basic and acidic residues" evidence="1">
    <location>
        <begin position="27"/>
        <end position="72"/>
    </location>
</feature>
<organism evidence="3 4">
    <name type="scientific">Bondarzewia mesenterica</name>
    <dbReference type="NCBI Taxonomy" id="1095465"/>
    <lineage>
        <taxon>Eukaryota</taxon>
        <taxon>Fungi</taxon>
        <taxon>Dikarya</taxon>
        <taxon>Basidiomycota</taxon>
        <taxon>Agaricomycotina</taxon>
        <taxon>Agaricomycetes</taxon>
        <taxon>Russulales</taxon>
        <taxon>Bondarzewiaceae</taxon>
        <taxon>Bondarzewia</taxon>
    </lineage>
</organism>
<evidence type="ECO:0000313" key="4">
    <source>
        <dbReference type="Proteomes" id="UP000310158"/>
    </source>
</evidence>
<protein>
    <recommendedName>
        <fullName evidence="2">G-patch domain-containing protein</fullName>
    </recommendedName>
</protein>
<feature type="region of interest" description="Disordered" evidence="1">
    <location>
        <begin position="1"/>
        <end position="146"/>
    </location>
</feature>
<dbReference type="SMART" id="SM00443">
    <property type="entry name" value="G_patch"/>
    <property type="match status" value="1"/>
</dbReference>
<dbReference type="InterPro" id="IPR025239">
    <property type="entry name" value="DUF4187"/>
</dbReference>
<dbReference type="GO" id="GO:0000776">
    <property type="term" value="C:kinetochore"/>
    <property type="evidence" value="ECO:0007669"/>
    <property type="project" value="TreeGrafter"/>
</dbReference>
<dbReference type="InterPro" id="IPR000467">
    <property type="entry name" value="G_patch_dom"/>
</dbReference>
<proteinExistence type="predicted"/>
<dbReference type="Pfam" id="PF01585">
    <property type="entry name" value="G-patch"/>
    <property type="match status" value="1"/>
</dbReference>
<evidence type="ECO:0000256" key="1">
    <source>
        <dbReference type="SAM" id="MobiDB-lite"/>
    </source>
</evidence>
<name>A0A4S4LZN5_9AGAM</name>
<dbReference type="Proteomes" id="UP000310158">
    <property type="component" value="Unassembled WGS sequence"/>
</dbReference>
<dbReference type="InterPro" id="IPR039249">
    <property type="entry name" value="GPATCH11"/>
</dbReference>
<dbReference type="PANTHER" id="PTHR21032:SF0">
    <property type="entry name" value="G PATCH DOMAIN-CONTAINING PROTEIN 11"/>
    <property type="match status" value="1"/>
</dbReference>
<comment type="caution">
    <text evidence="3">The sequence shown here is derived from an EMBL/GenBank/DDBJ whole genome shotgun (WGS) entry which is preliminary data.</text>
</comment>
<dbReference type="AlphaFoldDB" id="A0A4S4LZN5"/>
<dbReference type="PANTHER" id="PTHR21032">
    <property type="entry name" value="G PATCH DOMAIN-CONTAINING PROTEIN 11"/>
    <property type="match status" value="1"/>
</dbReference>
<dbReference type="Pfam" id="PF13821">
    <property type="entry name" value="DUF4187"/>
    <property type="match status" value="1"/>
</dbReference>
<dbReference type="EMBL" id="SGPL01000104">
    <property type="protein sequence ID" value="THH17617.1"/>
    <property type="molecule type" value="Genomic_DNA"/>
</dbReference>
<accession>A0A4S4LZN5</accession>
<reference evidence="3 4" key="1">
    <citation type="submission" date="2019-02" db="EMBL/GenBank/DDBJ databases">
        <title>Genome sequencing of the rare red list fungi Bondarzewia mesenterica.</title>
        <authorList>
            <person name="Buettner E."/>
            <person name="Kellner H."/>
        </authorList>
    </citation>
    <scope>NUCLEOTIDE SEQUENCE [LARGE SCALE GENOMIC DNA]</scope>
    <source>
        <strain evidence="3 4">DSM 108281</strain>
    </source>
</reference>
<evidence type="ECO:0000313" key="3">
    <source>
        <dbReference type="EMBL" id="THH17617.1"/>
    </source>
</evidence>
<dbReference type="SMART" id="SM01173">
    <property type="entry name" value="DUF4187"/>
    <property type="match status" value="1"/>
</dbReference>
<sequence>MADDEDDYLSDKFVVEATAPPPQPKSYAERRREALKLSKAKNEQNRSKSRRQRELESREEGLSKSLFERAAEQEASGSGSQNKALAMMLKMGFKPGQSLGKVDDDGAERSKSPVPSSDREDSTELQEPPSETKTHQSRVEPLPLNEWAGRKGIGLGKRVAAPTDIERVTKVAKVEEESNQASFRDRARQDFEQRRMEGKLVLAQHTCSNLDEKAGKKFNILWLNPAEPESFPEGLLDALADASFTTGVSADALDVPIQERLRSQMRADALQPLEPRLDDDHVFERKTAIKEAPPSDELVNEAAMFLRSSSKDRLEQVVGYLRLEYCYCFWCGAQYESEEEMEQQCPGTDEDAHD</sequence>
<dbReference type="PROSITE" id="PS50174">
    <property type="entry name" value="G_PATCH"/>
    <property type="match status" value="1"/>
</dbReference>